<evidence type="ECO:0000313" key="3">
    <source>
        <dbReference type="Proteomes" id="UP000000752"/>
    </source>
</evidence>
<feature type="compositionally biased region" description="Basic and acidic residues" evidence="1">
    <location>
        <begin position="13"/>
        <end position="33"/>
    </location>
</feature>
<proteinExistence type="predicted"/>
<dbReference type="STRING" id="70601.gene:9377528"/>
<dbReference type="PIR" id="H71173">
    <property type="entry name" value="H71173"/>
</dbReference>
<feature type="region of interest" description="Disordered" evidence="1">
    <location>
        <begin position="13"/>
        <end position="59"/>
    </location>
</feature>
<dbReference type="Proteomes" id="UP000000752">
    <property type="component" value="Chromosome"/>
</dbReference>
<dbReference type="eggNOG" id="arCOG04025">
    <property type="taxonomic scope" value="Archaea"/>
</dbReference>
<evidence type="ECO:0000256" key="1">
    <source>
        <dbReference type="SAM" id="MobiDB-lite"/>
    </source>
</evidence>
<name>O58329_PYRHO</name>
<dbReference type="AlphaFoldDB" id="O58329"/>
<organism evidence="2 3">
    <name type="scientific">Pyrococcus horikoshii (strain ATCC 700860 / DSM 12428 / JCM 9974 / NBRC 100139 / OT-3)</name>
    <dbReference type="NCBI Taxonomy" id="70601"/>
    <lineage>
        <taxon>Archaea</taxon>
        <taxon>Methanobacteriati</taxon>
        <taxon>Methanobacteriota</taxon>
        <taxon>Thermococci</taxon>
        <taxon>Thermococcales</taxon>
        <taxon>Thermococcaceae</taxon>
        <taxon>Pyrococcus</taxon>
    </lineage>
</organism>
<gene>
    <name evidence="2" type="ordered locus">PH0588</name>
</gene>
<protein>
    <submittedName>
        <fullName evidence="2">Uncharacterized protein</fullName>
    </submittedName>
</protein>
<keyword evidence="3" id="KW-1185">Reference proteome</keyword>
<dbReference type="KEGG" id="pho:PH0588"/>
<evidence type="ECO:0000313" key="2">
    <source>
        <dbReference type="EMBL" id="BAA29677.1"/>
    </source>
</evidence>
<reference evidence="2 3" key="1">
    <citation type="journal article" date="1998" name="DNA Res.">
        <title>Complete sequence and gene organization of the genome of a hyper-thermophilic archaebacterium, Pyrococcus horikoshii OT3.</title>
        <authorList>
            <person name="Kawarabayasi Y."/>
            <person name="Sawada M."/>
            <person name="Horikawa H."/>
            <person name="Haikawa Y."/>
            <person name="Hino Y."/>
            <person name="Yamamoto S."/>
            <person name="Sekine M."/>
            <person name="Baba S."/>
            <person name="Kosugi H."/>
            <person name="Hosoyama A."/>
            <person name="Nagai Y."/>
            <person name="Sakai M."/>
            <person name="Ogura K."/>
            <person name="Otuka R."/>
            <person name="Nakazawa H."/>
            <person name="Takamiya M."/>
            <person name="Ohfuku Y."/>
            <person name="Funahashi T."/>
            <person name="Tanaka T."/>
            <person name="Kudoh Y."/>
            <person name="Yamazaki J."/>
            <person name="Kushida N."/>
            <person name="Oguchi A."/>
            <person name="Aoki K."/>
            <person name="Nakamura Y."/>
            <person name="Robb T.F."/>
            <person name="Horikoshi K."/>
            <person name="Masuchi Y."/>
            <person name="Shizuya H."/>
            <person name="Kikuchi H."/>
        </authorList>
    </citation>
    <scope>NUCLEOTIDE SEQUENCE [LARGE SCALE GENOMIC DNA]</scope>
    <source>
        <strain evidence="3">ATCC 700860 / DSM 12428 / JCM 9974 / NBRC 100139 / OT-3</strain>
    </source>
</reference>
<sequence>MVVIMTEESKKEFKEYYEEHRERERRKSQEKQKQSKASTSPPQPSPPIPESTVDKTQIQKFSKEEPVEIPVIELKESAISFKTAPLALDYPKRGKELPLMVPRFRASPPTFKFVSVKLDTSFSTERKILPIVIPKIKLLKPVIEFSEGKLDVDYSVSKQEREIFVPRFVTQKPLISFKMAPLNIEVPTFQSNQLVQSSAQVKTENIKVTNLIQPQEETTQGVVEVHVGNKEPEIKGEKLKDPLEFLFGKGVGKIRNIEPLVILFKDHENDSYIQTFETLLLRIYREKHGGYPDVKKLSLINEWNRREIEQWLDEGKLFLIELDKRSRKGEETIEAKLNAEMLADRLWAIFSKKKGIVIFYTKDEELFNEYKNILKDIVWNKLHLGAEIVEVIPRKLSFKEKLKLADLLFGFVNMREEAPPNASMDAILNVGENKYKDKLVKLKEKYYDILGIVKPGENESEEHLRGKAFIVHWLIRQLEEKGIVPKGEGKDWKFIRDTIRTEEPRNGVIVDVYFNNENYEFETLFEEGFGKIHKTLRKYEQLQAKVRIIVEPITAFLHVKEFAELMRIVKQMYPTLDVRFYTLDVKNENLVPLEKYLKEVETLIGQKSELLPVVDDEGSNELTPHH</sequence>
<dbReference type="EnsemblBacteria" id="BAA29677">
    <property type="protein sequence ID" value="BAA29677"/>
    <property type="gene ID" value="BAA29677"/>
</dbReference>
<dbReference type="EMBL" id="BA000001">
    <property type="protein sequence ID" value="BAA29677.1"/>
    <property type="molecule type" value="Genomic_DNA"/>
</dbReference>
<accession>O58329</accession>